<protein>
    <submittedName>
        <fullName evidence="2">Uncharacterized protein</fullName>
    </submittedName>
</protein>
<dbReference type="AlphaFoldDB" id="A0A2S9PU74"/>
<dbReference type="EMBL" id="PVLV01000260">
    <property type="protein sequence ID" value="PRH77972.1"/>
    <property type="molecule type" value="Genomic_DNA"/>
</dbReference>
<accession>A0A2S9PU74</accession>
<proteinExistence type="predicted"/>
<dbReference type="RefSeq" id="WP_105869826.1">
    <property type="nucleotide sequence ID" value="NZ_PVLV01000260.1"/>
</dbReference>
<organism evidence="2 3">
    <name type="scientific">Streptomyces solincola</name>
    <dbReference type="NCBI Taxonomy" id="2100817"/>
    <lineage>
        <taxon>Bacteria</taxon>
        <taxon>Bacillati</taxon>
        <taxon>Actinomycetota</taxon>
        <taxon>Actinomycetes</taxon>
        <taxon>Kitasatosporales</taxon>
        <taxon>Streptomycetaceae</taxon>
        <taxon>Streptomyces</taxon>
    </lineage>
</organism>
<comment type="caution">
    <text evidence="2">The sequence shown here is derived from an EMBL/GenBank/DDBJ whole genome shotgun (WGS) entry which is preliminary data.</text>
</comment>
<name>A0A2S9PU74_9ACTN</name>
<evidence type="ECO:0000256" key="1">
    <source>
        <dbReference type="SAM" id="MobiDB-lite"/>
    </source>
</evidence>
<sequence>MAAPVAVTRAQVLAHRVAAAQGLDRSSADPAVLDLGVQDTPPGSAGVALAAVRRGGCGYPGRPRRTDRGGDDGRTEVRR</sequence>
<reference evidence="2 3" key="1">
    <citation type="submission" date="2018-03" db="EMBL/GenBank/DDBJ databases">
        <title>Novel Streptomyces sp. from soil.</title>
        <authorList>
            <person name="Tan G.Y.A."/>
            <person name="Lee Z.Y."/>
        </authorList>
    </citation>
    <scope>NUCLEOTIDE SEQUENCE [LARGE SCALE GENOMIC DNA]</scope>
    <source>
        <strain evidence="2 3">ST5x</strain>
    </source>
</reference>
<dbReference type="Proteomes" id="UP000239322">
    <property type="component" value="Unassembled WGS sequence"/>
</dbReference>
<feature type="region of interest" description="Disordered" evidence="1">
    <location>
        <begin position="57"/>
        <end position="79"/>
    </location>
</feature>
<keyword evidence="3" id="KW-1185">Reference proteome</keyword>
<evidence type="ECO:0000313" key="2">
    <source>
        <dbReference type="EMBL" id="PRH77972.1"/>
    </source>
</evidence>
<gene>
    <name evidence="2" type="ORF">C6N75_17400</name>
</gene>
<feature type="compositionally biased region" description="Basic and acidic residues" evidence="1">
    <location>
        <begin position="64"/>
        <end position="79"/>
    </location>
</feature>
<evidence type="ECO:0000313" key="3">
    <source>
        <dbReference type="Proteomes" id="UP000239322"/>
    </source>
</evidence>